<protein>
    <submittedName>
        <fullName evidence="1">Uncharacterized protein</fullName>
    </submittedName>
</protein>
<keyword evidence="2" id="KW-1185">Reference proteome</keyword>
<dbReference type="Proteomes" id="UP001156921">
    <property type="component" value="Unassembled WGS sequence"/>
</dbReference>
<dbReference type="RefSeq" id="WP_284221507.1">
    <property type="nucleotide sequence ID" value="NZ_BSOY01000011.1"/>
</dbReference>
<reference evidence="2" key="1">
    <citation type="journal article" date="2019" name="Int. J. Syst. Evol. Microbiol.">
        <title>The Global Catalogue of Microorganisms (GCM) 10K type strain sequencing project: providing services to taxonomists for standard genome sequencing and annotation.</title>
        <authorList>
            <consortium name="The Broad Institute Genomics Platform"/>
            <consortium name="The Broad Institute Genome Sequencing Center for Infectious Disease"/>
            <person name="Wu L."/>
            <person name="Ma J."/>
        </authorList>
    </citation>
    <scope>NUCLEOTIDE SEQUENCE [LARGE SCALE GENOMIC DNA]</scope>
    <source>
        <strain evidence="2">NBRC 110107</strain>
    </source>
</reference>
<gene>
    <name evidence="1" type="ORF">GCM10007859_08500</name>
</gene>
<sequence length="91" mass="10200">MTAIEDDWRYQSAAHLRGQAFVFKPYTRYREGWDHDHCAGCGDTFAEAAVSSGALHTGWAVTSDYDKGADYEWMCADCFSLLKDALALTPR</sequence>
<evidence type="ECO:0000313" key="1">
    <source>
        <dbReference type="EMBL" id="GLS00841.1"/>
    </source>
</evidence>
<accession>A0ABQ6BHP2</accession>
<evidence type="ECO:0000313" key="2">
    <source>
        <dbReference type="Proteomes" id="UP001156921"/>
    </source>
</evidence>
<proteinExistence type="predicted"/>
<name>A0ABQ6BHP2_9CAUL</name>
<comment type="caution">
    <text evidence="1">The sequence shown here is derived from an EMBL/GenBank/DDBJ whole genome shotgun (WGS) entry which is preliminary data.</text>
</comment>
<organism evidence="1 2">
    <name type="scientific">Brevundimonas denitrificans</name>
    <dbReference type="NCBI Taxonomy" id="1443434"/>
    <lineage>
        <taxon>Bacteria</taxon>
        <taxon>Pseudomonadati</taxon>
        <taxon>Pseudomonadota</taxon>
        <taxon>Alphaproteobacteria</taxon>
        <taxon>Caulobacterales</taxon>
        <taxon>Caulobacteraceae</taxon>
        <taxon>Brevundimonas</taxon>
    </lineage>
</organism>
<dbReference type="EMBL" id="BSOY01000011">
    <property type="protein sequence ID" value="GLS00841.1"/>
    <property type="molecule type" value="Genomic_DNA"/>
</dbReference>